<sequence length="600" mass="63890">MSRPADEQPSVSPARPADSAGGVPVAAEDARSSEDEVRSSEDGARSLEGEARPFGEAVVVGAGVAGLLAARALSDSFRRVTLVERDRLGTGRAPRSGVPQAHHIHALTTRGGALIEAMFPGFRQELSEAGAPVFDAGADARALFADGWAPRSGTMGVRLQAFTRPFLEFHLRRRVVALPGVRLRDGCRVVGLDTARGRVTGVTAHDRSTDPGVRDADAGTGTGVRDADVGTGTGTGTGVRDADVGTGTGTGVRNTGTGAAGRNAGTFVLKADLVVVAAGRSSHLPTWLADLGLPHPRETVLDAPVGYASRLYDNPGGRWPDWVLMVEFLQAPSVRRGCFATRVEEGRFFVTLQGVGDDRPPHGDEGFAEFAGSLRAPLADVLAPLRPRTSPRTYALTGNRRLAYHRLRRWPDGLVALGDAVCVFNPVYGQGMGVAALEAALLREVLAPHARRAAALPGASPSPSPYASLPPGVTRRFQRRLARLTLEPWLLSTSTDWGWQQRAPSLPHRMALWYLRGVLRASTTEPEVYTRFVRVLNMLSRPTALLHPRVVTKVLAGGLPTRARVRTRTRVRPRARTRRRARSGTARGAGGGAEQVGPGP</sequence>
<keyword evidence="3" id="KW-1185">Reference proteome</keyword>
<evidence type="ECO:0000256" key="1">
    <source>
        <dbReference type="SAM" id="MobiDB-lite"/>
    </source>
</evidence>
<organism evidence="2 3">
    <name type="scientific">Streptomyces minutiscleroticus</name>
    <dbReference type="NCBI Taxonomy" id="68238"/>
    <lineage>
        <taxon>Bacteria</taxon>
        <taxon>Bacillati</taxon>
        <taxon>Actinomycetota</taxon>
        <taxon>Actinomycetes</taxon>
        <taxon>Kitasatosporales</taxon>
        <taxon>Streptomycetaceae</taxon>
        <taxon>Streptomyces</taxon>
    </lineage>
</organism>
<protein>
    <submittedName>
        <fullName evidence="2">Uncharacterized protein</fullName>
    </submittedName>
</protein>
<reference evidence="2" key="2">
    <citation type="submission" date="2020-09" db="EMBL/GenBank/DDBJ databases">
        <authorList>
            <person name="Sun Q."/>
            <person name="Ohkuma M."/>
        </authorList>
    </citation>
    <scope>NUCLEOTIDE SEQUENCE</scope>
    <source>
        <strain evidence="2">JCM 4790</strain>
    </source>
</reference>
<reference evidence="2" key="1">
    <citation type="journal article" date="2014" name="Int. J. Syst. Evol. Microbiol.">
        <title>Complete genome sequence of Corynebacterium casei LMG S-19264T (=DSM 44701T), isolated from a smear-ripened cheese.</title>
        <authorList>
            <consortium name="US DOE Joint Genome Institute (JGI-PGF)"/>
            <person name="Walter F."/>
            <person name="Albersmeier A."/>
            <person name="Kalinowski J."/>
            <person name="Ruckert C."/>
        </authorList>
    </citation>
    <scope>NUCLEOTIDE SEQUENCE</scope>
    <source>
        <strain evidence="2">JCM 4790</strain>
    </source>
</reference>
<name>A0A918NQX3_9ACTN</name>
<comment type="caution">
    <text evidence="2">The sequence shown here is derived from an EMBL/GenBank/DDBJ whole genome shotgun (WGS) entry which is preliminary data.</text>
</comment>
<feature type="region of interest" description="Disordered" evidence="1">
    <location>
        <begin position="570"/>
        <end position="600"/>
    </location>
</feature>
<dbReference type="Proteomes" id="UP000619244">
    <property type="component" value="Unassembled WGS sequence"/>
</dbReference>
<dbReference type="Gene3D" id="3.30.9.100">
    <property type="match status" value="1"/>
</dbReference>
<dbReference type="SUPFAM" id="SSF51905">
    <property type="entry name" value="FAD/NAD(P)-binding domain"/>
    <property type="match status" value="1"/>
</dbReference>
<dbReference type="Pfam" id="PF13450">
    <property type="entry name" value="NAD_binding_8"/>
    <property type="match status" value="1"/>
</dbReference>
<feature type="compositionally biased region" description="Basic residues" evidence="1">
    <location>
        <begin position="570"/>
        <end position="582"/>
    </location>
</feature>
<feature type="compositionally biased region" description="Basic and acidic residues" evidence="1">
    <location>
        <begin position="204"/>
        <end position="217"/>
    </location>
</feature>
<dbReference type="PANTHER" id="PTHR43422">
    <property type="entry name" value="THIAMINE THIAZOLE SYNTHASE"/>
    <property type="match status" value="1"/>
</dbReference>
<dbReference type="PANTHER" id="PTHR43422:SF3">
    <property type="entry name" value="THIAMINE THIAZOLE SYNTHASE"/>
    <property type="match status" value="1"/>
</dbReference>
<gene>
    <name evidence="2" type="ORF">GCM10010358_48470</name>
</gene>
<feature type="region of interest" description="Disordered" evidence="1">
    <location>
        <begin position="203"/>
        <end position="257"/>
    </location>
</feature>
<feature type="region of interest" description="Disordered" evidence="1">
    <location>
        <begin position="1"/>
        <end position="49"/>
    </location>
</feature>
<dbReference type="Gene3D" id="3.50.50.60">
    <property type="entry name" value="FAD/NAD(P)-binding domain"/>
    <property type="match status" value="2"/>
</dbReference>
<evidence type="ECO:0000313" key="3">
    <source>
        <dbReference type="Proteomes" id="UP000619244"/>
    </source>
</evidence>
<dbReference type="RefSeq" id="WP_190192403.1">
    <property type="nucleotide sequence ID" value="NZ_BMVU01000026.1"/>
</dbReference>
<feature type="compositionally biased region" description="Basic and acidic residues" evidence="1">
    <location>
        <begin position="28"/>
        <end position="49"/>
    </location>
</feature>
<dbReference type="EMBL" id="BMVU01000026">
    <property type="protein sequence ID" value="GGX88800.1"/>
    <property type="molecule type" value="Genomic_DNA"/>
</dbReference>
<accession>A0A918NQX3</accession>
<proteinExistence type="predicted"/>
<dbReference type="AlphaFoldDB" id="A0A918NQX3"/>
<evidence type="ECO:0000313" key="2">
    <source>
        <dbReference type="EMBL" id="GGX88800.1"/>
    </source>
</evidence>
<dbReference type="InterPro" id="IPR036188">
    <property type="entry name" value="FAD/NAD-bd_sf"/>
</dbReference>